<dbReference type="EMBL" id="JAIWYP010000011">
    <property type="protein sequence ID" value="KAH3735180.1"/>
    <property type="molecule type" value="Genomic_DNA"/>
</dbReference>
<gene>
    <name evidence="2" type="ORF">DPMN_041642</name>
</gene>
<name>A0A9D4CY68_DREPO</name>
<reference evidence="2" key="2">
    <citation type="submission" date="2020-11" db="EMBL/GenBank/DDBJ databases">
        <authorList>
            <person name="McCartney M.A."/>
            <person name="Auch B."/>
            <person name="Kono T."/>
            <person name="Mallez S."/>
            <person name="Becker A."/>
            <person name="Gohl D.M."/>
            <person name="Silverstein K.A.T."/>
            <person name="Koren S."/>
            <person name="Bechman K.B."/>
            <person name="Herman A."/>
            <person name="Abrahante J.E."/>
            <person name="Garbe J."/>
        </authorList>
    </citation>
    <scope>NUCLEOTIDE SEQUENCE</scope>
    <source>
        <strain evidence="2">Duluth1</strain>
        <tissue evidence="2">Whole animal</tissue>
    </source>
</reference>
<dbReference type="AlphaFoldDB" id="A0A9D4CY68"/>
<feature type="region of interest" description="Disordered" evidence="1">
    <location>
        <begin position="53"/>
        <end position="75"/>
    </location>
</feature>
<evidence type="ECO:0000313" key="2">
    <source>
        <dbReference type="EMBL" id="KAH3735180.1"/>
    </source>
</evidence>
<sequence length="100" mass="11410">MVTTNPTHIHQKRQLVSNRLVSMRVNDPLRYIPVTLHWRPYCVHTATQVAVKTPQTPEGRSKGARGRSEDAEYCSGREPTATTLNIFKQVAEVRRFTAFC</sequence>
<organism evidence="2 3">
    <name type="scientific">Dreissena polymorpha</name>
    <name type="common">Zebra mussel</name>
    <name type="synonym">Mytilus polymorpha</name>
    <dbReference type="NCBI Taxonomy" id="45954"/>
    <lineage>
        <taxon>Eukaryota</taxon>
        <taxon>Metazoa</taxon>
        <taxon>Spiralia</taxon>
        <taxon>Lophotrochozoa</taxon>
        <taxon>Mollusca</taxon>
        <taxon>Bivalvia</taxon>
        <taxon>Autobranchia</taxon>
        <taxon>Heteroconchia</taxon>
        <taxon>Euheterodonta</taxon>
        <taxon>Imparidentia</taxon>
        <taxon>Neoheterodontei</taxon>
        <taxon>Myida</taxon>
        <taxon>Dreissenoidea</taxon>
        <taxon>Dreissenidae</taxon>
        <taxon>Dreissena</taxon>
    </lineage>
</organism>
<evidence type="ECO:0000313" key="3">
    <source>
        <dbReference type="Proteomes" id="UP000828390"/>
    </source>
</evidence>
<dbReference type="Proteomes" id="UP000828390">
    <property type="component" value="Unassembled WGS sequence"/>
</dbReference>
<proteinExistence type="predicted"/>
<protein>
    <submittedName>
        <fullName evidence="2">Uncharacterized protein</fullName>
    </submittedName>
</protein>
<evidence type="ECO:0000256" key="1">
    <source>
        <dbReference type="SAM" id="MobiDB-lite"/>
    </source>
</evidence>
<reference evidence="2" key="1">
    <citation type="journal article" date="2019" name="bioRxiv">
        <title>The Genome of the Zebra Mussel, Dreissena polymorpha: A Resource for Invasive Species Research.</title>
        <authorList>
            <person name="McCartney M.A."/>
            <person name="Auch B."/>
            <person name="Kono T."/>
            <person name="Mallez S."/>
            <person name="Zhang Y."/>
            <person name="Obille A."/>
            <person name="Becker A."/>
            <person name="Abrahante J.E."/>
            <person name="Garbe J."/>
            <person name="Badalamenti J.P."/>
            <person name="Herman A."/>
            <person name="Mangelson H."/>
            <person name="Liachko I."/>
            <person name="Sullivan S."/>
            <person name="Sone E.D."/>
            <person name="Koren S."/>
            <person name="Silverstein K.A.T."/>
            <person name="Beckman K.B."/>
            <person name="Gohl D.M."/>
        </authorList>
    </citation>
    <scope>NUCLEOTIDE SEQUENCE</scope>
    <source>
        <strain evidence="2">Duluth1</strain>
        <tissue evidence="2">Whole animal</tissue>
    </source>
</reference>
<comment type="caution">
    <text evidence="2">The sequence shown here is derived from an EMBL/GenBank/DDBJ whole genome shotgun (WGS) entry which is preliminary data.</text>
</comment>
<keyword evidence="3" id="KW-1185">Reference proteome</keyword>
<accession>A0A9D4CY68</accession>